<proteinExistence type="predicted"/>
<organism evidence="1">
    <name type="scientific">marine sediment metagenome</name>
    <dbReference type="NCBI Taxonomy" id="412755"/>
    <lineage>
        <taxon>unclassified sequences</taxon>
        <taxon>metagenomes</taxon>
        <taxon>ecological metagenomes</taxon>
    </lineage>
</organism>
<evidence type="ECO:0000313" key="1">
    <source>
        <dbReference type="EMBL" id="GAI87155.1"/>
    </source>
</evidence>
<reference evidence="1" key="1">
    <citation type="journal article" date="2014" name="Front. Microbiol.">
        <title>High frequency of phylogenetically diverse reductive dehalogenase-homologous genes in deep subseafloor sedimentary metagenomes.</title>
        <authorList>
            <person name="Kawai M."/>
            <person name="Futagami T."/>
            <person name="Toyoda A."/>
            <person name="Takaki Y."/>
            <person name="Nishi S."/>
            <person name="Hori S."/>
            <person name="Arai W."/>
            <person name="Tsubouchi T."/>
            <person name="Morono Y."/>
            <person name="Uchiyama I."/>
            <person name="Ito T."/>
            <person name="Fujiyama A."/>
            <person name="Inagaki F."/>
            <person name="Takami H."/>
        </authorList>
    </citation>
    <scope>NUCLEOTIDE SEQUENCE</scope>
    <source>
        <strain evidence="1">Expedition CK06-06</strain>
    </source>
</reference>
<protein>
    <submittedName>
        <fullName evidence="1">Uncharacterized protein</fullName>
    </submittedName>
</protein>
<accession>X1THV7</accession>
<name>X1THV7_9ZZZZ</name>
<gene>
    <name evidence="1" type="ORF">S12H4_17842</name>
</gene>
<comment type="caution">
    <text evidence="1">The sequence shown here is derived from an EMBL/GenBank/DDBJ whole genome shotgun (WGS) entry which is preliminary data.</text>
</comment>
<dbReference type="AlphaFoldDB" id="X1THV7"/>
<sequence length="106" mass="11279">MKKEQIKKVVRDGYAKIAKQASPCCLPVNSCCGGTDLAQNISKSIGYTEEELKAVPEGANLGLGFSAAQVALRPLSPHNFAATGNVEATLCSLMSFNFRHSKIPLP</sequence>
<dbReference type="EMBL" id="BARW01008758">
    <property type="protein sequence ID" value="GAI87155.1"/>
    <property type="molecule type" value="Genomic_DNA"/>
</dbReference>